<dbReference type="SUPFAM" id="SSF53756">
    <property type="entry name" value="UDP-Glycosyltransferase/glycogen phosphorylase"/>
    <property type="match status" value="1"/>
</dbReference>
<accession>S5ZFP6</accession>
<dbReference type="Pfam" id="PF13439">
    <property type="entry name" value="Glyco_transf_4"/>
    <property type="match status" value="1"/>
</dbReference>
<dbReference type="Proteomes" id="UP000015543">
    <property type="component" value="Chromosome"/>
</dbReference>
<proteinExistence type="predicted"/>
<dbReference type="PANTHER" id="PTHR12526">
    <property type="entry name" value="GLYCOSYLTRANSFERASE"/>
    <property type="match status" value="1"/>
</dbReference>
<dbReference type="PATRIC" id="fig|1365176.7.peg.1620"/>
<evidence type="ECO:0000259" key="2">
    <source>
        <dbReference type="Pfam" id="PF13439"/>
    </source>
</evidence>
<organism evidence="3 4">
    <name type="scientific">Thermofilum adornatum</name>
    <dbReference type="NCBI Taxonomy" id="1365176"/>
    <lineage>
        <taxon>Archaea</taxon>
        <taxon>Thermoproteota</taxon>
        <taxon>Thermoprotei</taxon>
        <taxon>Thermofilales</taxon>
        <taxon>Thermofilaceae</taxon>
        <taxon>Thermofilum</taxon>
    </lineage>
</organism>
<keyword evidence="4" id="KW-1185">Reference proteome</keyword>
<dbReference type="Gene3D" id="3.40.50.2000">
    <property type="entry name" value="Glycogen Phosphorylase B"/>
    <property type="match status" value="2"/>
</dbReference>
<dbReference type="OrthoDB" id="132546at2157"/>
<dbReference type="AlphaFoldDB" id="S5ZFP6"/>
<feature type="domain" description="Glycosyl transferase family 1" evidence="1">
    <location>
        <begin position="143"/>
        <end position="254"/>
    </location>
</feature>
<dbReference type="EMBL" id="CP006646">
    <property type="protein sequence ID" value="AGT35978.1"/>
    <property type="molecule type" value="Genomic_DNA"/>
</dbReference>
<evidence type="ECO:0000313" key="4">
    <source>
        <dbReference type="Proteomes" id="UP000015543"/>
    </source>
</evidence>
<dbReference type="GO" id="GO:0016757">
    <property type="term" value="F:glycosyltransferase activity"/>
    <property type="evidence" value="ECO:0007669"/>
    <property type="project" value="InterPro"/>
</dbReference>
<feature type="domain" description="Glycosyltransferase subfamily 4-like N-terminal" evidence="2">
    <location>
        <begin position="23"/>
        <end position="133"/>
    </location>
</feature>
<dbReference type="RefSeq" id="WP_020963285.1">
    <property type="nucleotide sequence ID" value="NC_022093.1"/>
</dbReference>
<dbReference type="InterPro" id="IPR001296">
    <property type="entry name" value="Glyco_trans_1"/>
</dbReference>
<reference evidence="3 4" key="1">
    <citation type="journal article" date="2013" name="Genome Announc.">
        <title>Complete Genomic Sequence of 'Thermofilum adornatus' Strain 1910bT, a Hyperthermophilic Anaerobic Organotrophic Crenarchaeon.</title>
        <authorList>
            <person name="Dominova I.N."/>
            <person name="Kublanov I.V."/>
            <person name="Podosokorskaya O.A."/>
            <person name="Derbikova K.S."/>
            <person name="Patrushev M.V."/>
            <person name="Toshchakov S.V."/>
        </authorList>
    </citation>
    <scope>NUCLEOTIDE SEQUENCE [LARGE SCALE GENOMIC DNA]</scope>
    <source>
        <strain evidence="4">1910b</strain>
    </source>
</reference>
<dbReference type="Pfam" id="PF00534">
    <property type="entry name" value="Glycos_transf_1"/>
    <property type="match status" value="1"/>
</dbReference>
<evidence type="ECO:0000313" key="3">
    <source>
        <dbReference type="EMBL" id="AGT35978.1"/>
    </source>
</evidence>
<dbReference type="InterPro" id="IPR028098">
    <property type="entry name" value="Glyco_trans_4-like_N"/>
</dbReference>
<protein>
    <recommendedName>
        <fullName evidence="5">Glycosyltransferase</fullName>
    </recommendedName>
</protein>
<dbReference type="KEGG" id="thb:N186_08200"/>
<dbReference type="eggNOG" id="arCOG06759">
    <property type="taxonomic scope" value="Archaea"/>
</dbReference>
<dbReference type="GeneID" id="16574284"/>
<dbReference type="PANTHER" id="PTHR12526:SF625">
    <property type="entry name" value="PHOSPHATIDYLINOSITOL GLYCAN-CLASS A"/>
    <property type="match status" value="1"/>
</dbReference>
<evidence type="ECO:0008006" key="5">
    <source>
        <dbReference type="Google" id="ProtNLM"/>
    </source>
</evidence>
<gene>
    <name evidence="3" type="ORF">N186_08200</name>
</gene>
<name>S5ZFP6_9CREN</name>
<sequence length="314" mass="36254">MIAMFNDCAYVGETLVKYFPRELPVIHIKRSRGLWSKTFGIALKILRTKAELYHVHYLLQDCYIAGKLGKKPLVGHAHGSDLRRTLFHPVWGRIVRYNLKVSDRVLVSTPDILGIARKFREDAEYLPNPVDTKIFYPKPLIGREKKKVLIASDSNWSVKGTDIAIRALSRIKDKVEVSIIRYGRDFENTVLLAQKLGLKLNVLPKVSHEKLVEYFWEHDVVIDRFKLGSLGMVSLEAIAAGRPVLCYVSSEFEEYRDFPLKDVRDEEEIIEAVMNADEDLWRKQYAYLMKHHEPNTVAKRVLEIYRSLGVEISV</sequence>
<dbReference type="HOGENOM" id="CLU_841492_0_0_2"/>
<evidence type="ECO:0000259" key="1">
    <source>
        <dbReference type="Pfam" id="PF00534"/>
    </source>
</evidence>